<comment type="catalytic activity">
    <reaction evidence="7">
        <text>L-cysteinyl-[prolipoprotein] + a 1,2-diacyl-sn-glycero-3-phospho-(1'-sn-glycerol) = an S-1,2-diacyl-sn-glyceryl-L-cysteinyl-[prolipoprotein] + sn-glycerol 1-phosphate + H(+)</text>
        <dbReference type="Rhea" id="RHEA:56712"/>
        <dbReference type="Rhea" id="RHEA-COMP:14679"/>
        <dbReference type="Rhea" id="RHEA-COMP:14680"/>
        <dbReference type="ChEBI" id="CHEBI:15378"/>
        <dbReference type="ChEBI" id="CHEBI:29950"/>
        <dbReference type="ChEBI" id="CHEBI:57685"/>
        <dbReference type="ChEBI" id="CHEBI:64716"/>
        <dbReference type="ChEBI" id="CHEBI:140658"/>
        <dbReference type="EC" id="2.5.1.145"/>
    </reaction>
</comment>
<keyword evidence="3 7" id="KW-0808">Transferase</keyword>
<dbReference type="HAMAP" id="MF_01147">
    <property type="entry name" value="Lgt"/>
    <property type="match status" value="1"/>
</dbReference>
<dbReference type="Pfam" id="PF01790">
    <property type="entry name" value="LGT"/>
    <property type="match status" value="1"/>
</dbReference>
<evidence type="ECO:0000256" key="7">
    <source>
        <dbReference type="HAMAP-Rule" id="MF_01147"/>
    </source>
</evidence>
<proteinExistence type="inferred from homology"/>
<evidence type="ECO:0000313" key="9">
    <source>
        <dbReference type="Proteomes" id="UP000722050"/>
    </source>
</evidence>
<feature type="transmembrane region" description="Helical" evidence="7">
    <location>
        <begin position="226"/>
        <end position="244"/>
    </location>
</feature>
<dbReference type="PANTHER" id="PTHR30589:SF0">
    <property type="entry name" value="PHOSPHATIDYLGLYCEROL--PROLIPOPROTEIN DIACYLGLYCERYL TRANSFERASE"/>
    <property type="match status" value="1"/>
</dbReference>
<dbReference type="PROSITE" id="PS01311">
    <property type="entry name" value="LGT"/>
    <property type="match status" value="1"/>
</dbReference>
<evidence type="ECO:0000256" key="4">
    <source>
        <dbReference type="ARBA" id="ARBA00022692"/>
    </source>
</evidence>
<dbReference type="EC" id="2.5.1.145" evidence="7"/>
<dbReference type="EMBL" id="JABZQH010000318">
    <property type="protein sequence ID" value="MBF1352884.1"/>
    <property type="molecule type" value="Genomic_DNA"/>
</dbReference>
<organism evidence="8 9">
    <name type="scientific">Mogibacterium diversum</name>
    <dbReference type="NCBI Taxonomy" id="114527"/>
    <lineage>
        <taxon>Bacteria</taxon>
        <taxon>Bacillati</taxon>
        <taxon>Bacillota</taxon>
        <taxon>Clostridia</taxon>
        <taxon>Peptostreptococcales</taxon>
        <taxon>Anaerovoracaceae</taxon>
        <taxon>Mogibacterium</taxon>
    </lineage>
</organism>
<evidence type="ECO:0000256" key="5">
    <source>
        <dbReference type="ARBA" id="ARBA00022989"/>
    </source>
</evidence>
<evidence type="ECO:0000313" key="8">
    <source>
        <dbReference type="EMBL" id="MBF1352884.1"/>
    </source>
</evidence>
<keyword evidence="5 7" id="KW-1133">Transmembrane helix</keyword>
<comment type="pathway">
    <text evidence="7">Protein modification; lipoprotein biosynthesis (diacylglyceryl transfer).</text>
</comment>
<feature type="binding site" evidence="7">
    <location>
        <position position="137"/>
    </location>
    <ligand>
        <name>a 1,2-diacyl-sn-glycero-3-phospho-(1'-sn-glycerol)</name>
        <dbReference type="ChEBI" id="CHEBI:64716"/>
    </ligand>
</feature>
<name>A0A930HC92_9FIRM</name>
<dbReference type="GO" id="GO:0008961">
    <property type="term" value="F:phosphatidylglycerol-prolipoprotein diacylglyceryl transferase activity"/>
    <property type="evidence" value="ECO:0007669"/>
    <property type="project" value="UniProtKB-UniRule"/>
</dbReference>
<feature type="transmembrane region" description="Helical" evidence="7">
    <location>
        <begin position="94"/>
        <end position="111"/>
    </location>
</feature>
<dbReference type="InterPro" id="IPR001640">
    <property type="entry name" value="Lgt"/>
</dbReference>
<dbReference type="AlphaFoldDB" id="A0A930HC92"/>
<reference evidence="8" key="1">
    <citation type="submission" date="2020-04" db="EMBL/GenBank/DDBJ databases">
        <title>Deep metagenomics examines the oral microbiome during advanced dental caries in children, revealing novel taxa and co-occurrences with host molecules.</title>
        <authorList>
            <person name="Baker J.L."/>
            <person name="Morton J.T."/>
            <person name="Dinis M."/>
            <person name="Alvarez R."/>
            <person name="Tran N.C."/>
            <person name="Knight R."/>
            <person name="Edlund A."/>
        </authorList>
    </citation>
    <scope>NUCLEOTIDE SEQUENCE</scope>
    <source>
        <strain evidence="8">JCVI_24_bin.8</strain>
    </source>
</reference>
<evidence type="ECO:0000256" key="3">
    <source>
        <dbReference type="ARBA" id="ARBA00022679"/>
    </source>
</evidence>
<feature type="transmembrane region" description="Helical" evidence="7">
    <location>
        <begin position="168"/>
        <end position="186"/>
    </location>
</feature>
<comment type="function">
    <text evidence="7">Catalyzes the transfer of the diacylglyceryl group from phosphatidylglycerol to the sulfhydryl group of the N-terminal cysteine of a prolipoprotein, the first step in the formation of mature lipoproteins.</text>
</comment>
<feature type="transmembrane region" description="Helical" evidence="7">
    <location>
        <begin position="20"/>
        <end position="39"/>
    </location>
</feature>
<keyword evidence="8" id="KW-0328">Glycosyltransferase</keyword>
<dbReference type="GO" id="GO:0005886">
    <property type="term" value="C:plasma membrane"/>
    <property type="evidence" value="ECO:0007669"/>
    <property type="project" value="UniProtKB-SubCell"/>
</dbReference>
<evidence type="ECO:0000256" key="1">
    <source>
        <dbReference type="ARBA" id="ARBA00007150"/>
    </source>
</evidence>
<dbReference type="NCBIfam" id="TIGR00544">
    <property type="entry name" value="lgt"/>
    <property type="match status" value="1"/>
</dbReference>
<comment type="caution">
    <text evidence="8">The sequence shown here is derived from an EMBL/GenBank/DDBJ whole genome shotgun (WGS) entry which is preliminary data.</text>
</comment>
<comment type="subcellular location">
    <subcellularLocation>
        <location evidence="7">Cell membrane</location>
        <topology evidence="7">Multi-pass membrane protein</topology>
    </subcellularLocation>
</comment>
<evidence type="ECO:0000256" key="6">
    <source>
        <dbReference type="ARBA" id="ARBA00023136"/>
    </source>
</evidence>
<keyword evidence="6 7" id="KW-0472">Membrane</keyword>
<dbReference type="GO" id="GO:0042158">
    <property type="term" value="P:lipoprotein biosynthetic process"/>
    <property type="evidence" value="ECO:0007669"/>
    <property type="project" value="UniProtKB-UniRule"/>
</dbReference>
<keyword evidence="2 7" id="KW-1003">Cell membrane</keyword>
<comment type="similarity">
    <text evidence="1 7">Belongs to the Lgt family.</text>
</comment>
<feature type="transmembrane region" description="Helical" evidence="7">
    <location>
        <begin position="51"/>
        <end position="74"/>
    </location>
</feature>
<evidence type="ECO:0000256" key="2">
    <source>
        <dbReference type="ARBA" id="ARBA00022475"/>
    </source>
</evidence>
<keyword evidence="4 7" id="KW-0812">Transmembrane</keyword>
<protein>
    <recommendedName>
        <fullName evidence="7">Phosphatidylglycerol--prolipoprotein diacylglyceryl transferase</fullName>
        <ecNumber evidence="7">2.5.1.145</ecNumber>
    </recommendedName>
</protein>
<accession>A0A930HC92</accession>
<dbReference type="PANTHER" id="PTHR30589">
    <property type="entry name" value="PROLIPOPROTEIN DIACYLGLYCERYL TRANSFERASE"/>
    <property type="match status" value="1"/>
</dbReference>
<sequence>MEVSVTSPGPIAISIAGFDIRWYGILIASGALLALFISYKRAPRYGLASEDVLDIVLGILPLGILGARIYYVIFNWNYYSYSPSEIFDIRGGGLAIHGGLIFGSITAYAICKYKKISFIDVADLILPSVALAQAIGRWGNFFNNEAYGTETTLPWAIIIDGKSVHPTFLYESIWCFIIFIILSSIFKHRKFPGQVACLYGLLYAPERFLVEGLRTDSLMIGFLRQAQVISIVIFIVSIALYVYLRKRNDYNIKNNLQEVKK</sequence>
<gene>
    <name evidence="7" type="primary">lgt</name>
    <name evidence="8" type="ORF">HXM71_07215</name>
</gene>
<dbReference type="Proteomes" id="UP000722050">
    <property type="component" value="Unassembled WGS sequence"/>
</dbReference>